<proteinExistence type="inferred from homology"/>
<dbReference type="GO" id="GO:0015031">
    <property type="term" value="P:protein transport"/>
    <property type="evidence" value="ECO:0007669"/>
    <property type="project" value="InterPro"/>
</dbReference>
<dbReference type="GO" id="GO:0016192">
    <property type="term" value="P:vesicle-mediated transport"/>
    <property type="evidence" value="ECO:0007669"/>
    <property type="project" value="TreeGrafter"/>
</dbReference>
<evidence type="ECO:0000313" key="3">
    <source>
        <dbReference type="EMBL" id="CAE2240225.1"/>
    </source>
</evidence>
<dbReference type="FunFam" id="1.10.405.10:FF:000001">
    <property type="entry name" value="Rab GDP dissociation inhibitor"/>
    <property type="match status" value="1"/>
</dbReference>
<dbReference type="InterPro" id="IPR036188">
    <property type="entry name" value="FAD/NAD-bd_sf"/>
</dbReference>
<dbReference type="Pfam" id="PF00996">
    <property type="entry name" value="GDI"/>
    <property type="match status" value="1"/>
</dbReference>
<evidence type="ECO:0000256" key="1">
    <source>
        <dbReference type="ARBA" id="ARBA00005593"/>
    </source>
</evidence>
<dbReference type="Gene3D" id="3.30.519.10">
    <property type="entry name" value="Guanine Nucleotide Dissociation Inhibitor, domain 2"/>
    <property type="match status" value="1"/>
</dbReference>
<dbReference type="PRINTS" id="PR00891">
    <property type="entry name" value="RABGDIREP"/>
</dbReference>
<dbReference type="GO" id="GO:0005093">
    <property type="term" value="F:Rab GDP-dissociation inhibitor activity"/>
    <property type="evidence" value="ECO:0007669"/>
    <property type="project" value="InterPro"/>
</dbReference>
<dbReference type="EMBL" id="HBKP01024779">
    <property type="protein sequence ID" value="CAE2240225.1"/>
    <property type="molecule type" value="Transcribed_RNA"/>
</dbReference>
<dbReference type="InterPro" id="IPR018203">
    <property type="entry name" value="GDP_dissociation_inhibitor"/>
</dbReference>
<accession>A0A7S4IUN4</accession>
<dbReference type="Gene3D" id="1.10.405.10">
    <property type="entry name" value="Guanine Nucleotide Dissociation Inhibitor, domain 1"/>
    <property type="match status" value="1"/>
</dbReference>
<dbReference type="GO" id="GO:0007264">
    <property type="term" value="P:small GTPase-mediated signal transduction"/>
    <property type="evidence" value="ECO:0007669"/>
    <property type="project" value="InterPro"/>
</dbReference>
<name>A0A7S4IUN4_9EUKA</name>
<evidence type="ECO:0000256" key="2">
    <source>
        <dbReference type="RuleBase" id="RU363124"/>
    </source>
</evidence>
<dbReference type="PANTHER" id="PTHR11787:SF8">
    <property type="entry name" value="RAB GDP DISSOCIATION INHIBITOR"/>
    <property type="match status" value="1"/>
</dbReference>
<sequence length="438" mass="48428">MDGEYDVIVLGTGLKECIISGLLSVEGKKVLHMDRNDYYGGESASINLQQLFQKFKNGATPPESLGSSRDYNVDLVPKFIMASGELVKMLIKTDVTKYLEFKVVEGSYVYKSGKIHKVPATEKEALSSSLMGLLEKRRFKKFLEFTSSWEPTSGANYKGVDPNKATMKELFKKFSLDDSTVDFTGHAIALHLNDDYLNEPAGPTLMKVRLYFESLARHLKSPYIYPLYGLGELPQAFARLSAIYGGTYMLDMPIDEIIMEGGKFAGVRSGKEVAKAQLVIGDPSYFPDLVKKTGQVVRVICILDHPISGLKDADSTQIIIPQKQVGRNSDIYVTMVSSSHCVVPKGKYMAIVSTTVETGNPETECLPGLQLLGNILERFVIVSDSFAPNGDGTDNQIFISTTFDATSHFETTCFDVADLYRRVSGKELDLTMPETNDE</sequence>
<dbReference type="Gene3D" id="3.50.50.60">
    <property type="entry name" value="FAD/NAD(P)-binding domain"/>
    <property type="match status" value="1"/>
</dbReference>
<dbReference type="AlphaFoldDB" id="A0A7S4IUN4"/>
<gene>
    <name evidence="3" type="ORF">VSP0166_LOCUS17270</name>
</gene>
<reference evidence="3" key="1">
    <citation type="submission" date="2021-01" db="EMBL/GenBank/DDBJ databases">
        <authorList>
            <person name="Corre E."/>
            <person name="Pelletier E."/>
            <person name="Niang G."/>
            <person name="Scheremetjew M."/>
            <person name="Finn R."/>
            <person name="Kale V."/>
            <person name="Holt S."/>
            <person name="Cochrane G."/>
            <person name="Meng A."/>
            <person name="Brown T."/>
            <person name="Cohen L."/>
        </authorList>
    </citation>
    <scope>NUCLEOTIDE SEQUENCE</scope>
    <source>
        <strain evidence="3">DIVA3 518/3/11/1/6</strain>
    </source>
</reference>
<dbReference type="PANTHER" id="PTHR11787">
    <property type="entry name" value="RAB GDP-DISSOCIATION INHIBITOR"/>
    <property type="match status" value="1"/>
</dbReference>
<comment type="similarity">
    <text evidence="1 2">Belongs to the Rab GDI family.</text>
</comment>
<dbReference type="InterPro" id="IPR000806">
    <property type="entry name" value="RabGDI"/>
</dbReference>
<organism evidence="3">
    <name type="scientific">Vannella robusta</name>
    <dbReference type="NCBI Taxonomy" id="1487602"/>
    <lineage>
        <taxon>Eukaryota</taxon>
        <taxon>Amoebozoa</taxon>
        <taxon>Discosea</taxon>
        <taxon>Flabellinia</taxon>
        <taxon>Vannellidae</taxon>
        <taxon>Vannella</taxon>
    </lineage>
</organism>
<dbReference type="SUPFAM" id="SSF51905">
    <property type="entry name" value="FAD/NAD(P)-binding domain"/>
    <property type="match status" value="2"/>
</dbReference>
<protein>
    <recommendedName>
        <fullName evidence="2">Rab GDP dissociation inhibitor</fullName>
    </recommendedName>
</protein>
<dbReference type="GO" id="GO:0005737">
    <property type="term" value="C:cytoplasm"/>
    <property type="evidence" value="ECO:0007669"/>
    <property type="project" value="TreeGrafter"/>
</dbReference>
<dbReference type="PRINTS" id="PR00892">
    <property type="entry name" value="RABGDI"/>
</dbReference>